<evidence type="ECO:0000256" key="7">
    <source>
        <dbReference type="SAM" id="Phobius"/>
    </source>
</evidence>
<protein>
    <submittedName>
        <fullName evidence="9">Zn-dependent protease with chaperone function</fullName>
    </submittedName>
</protein>
<evidence type="ECO:0000256" key="4">
    <source>
        <dbReference type="ARBA" id="ARBA00022833"/>
    </source>
</evidence>
<keyword evidence="5 6" id="KW-0482">Metalloprotease</keyword>
<dbReference type="EMBL" id="CAADFI010000066">
    <property type="protein sequence ID" value="VFJ94744.1"/>
    <property type="molecule type" value="Genomic_DNA"/>
</dbReference>
<evidence type="ECO:0000259" key="8">
    <source>
        <dbReference type="Pfam" id="PF01435"/>
    </source>
</evidence>
<evidence type="ECO:0000313" key="9">
    <source>
        <dbReference type="EMBL" id="VFJ93980.1"/>
    </source>
</evidence>
<keyword evidence="7" id="KW-0472">Membrane</keyword>
<keyword evidence="7" id="KW-0812">Transmembrane</keyword>
<evidence type="ECO:0000313" key="10">
    <source>
        <dbReference type="EMBL" id="VFJ94744.1"/>
    </source>
</evidence>
<dbReference type="InterPro" id="IPR051156">
    <property type="entry name" value="Mito/Outer_Membr_Metalloprot"/>
</dbReference>
<feature type="domain" description="Peptidase M48" evidence="8">
    <location>
        <begin position="153"/>
        <end position="342"/>
    </location>
</feature>
<comment type="similarity">
    <text evidence="6">Belongs to the peptidase M48 family.</text>
</comment>
<evidence type="ECO:0000256" key="6">
    <source>
        <dbReference type="RuleBase" id="RU003983"/>
    </source>
</evidence>
<proteinExistence type="inferred from homology"/>
<keyword evidence="1 6" id="KW-0645">Protease</keyword>
<dbReference type="InterPro" id="IPR001915">
    <property type="entry name" value="Peptidase_M48"/>
</dbReference>
<accession>A0A450UNE2</accession>
<keyword evidence="7" id="KW-1133">Transmembrane helix</keyword>
<evidence type="ECO:0000256" key="3">
    <source>
        <dbReference type="ARBA" id="ARBA00022801"/>
    </source>
</evidence>
<name>A0A450UNE2_9GAMM</name>
<keyword evidence="3 6" id="KW-0378">Hydrolase</keyword>
<evidence type="ECO:0000313" key="11">
    <source>
        <dbReference type="EMBL" id="VFK01348.1"/>
    </source>
</evidence>
<dbReference type="EMBL" id="CAADFJ010000063">
    <property type="protein sequence ID" value="VFK01348.1"/>
    <property type="molecule type" value="Genomic_DNA"/>
</dbReference>
<dbReference type="EMBL" id="CAADFG010000064">
    <property type="protein sequence ID" value="VFJ93980.1"/>
    <property type="molecule type" value="Genomic_DNA"/>
</dbReference>
<gene>
    <name evidence="9" type="ORF">BECKH772A_GA0070896_1006415</name>
    <name evidence="10" type="ORF">BECKH772B_GA0070898_1006615</name>
    <name evidence="11" type="ORF">BECKH772C_GA0070978_1006314</name>
</gene>
<evidence type="ECO:0000256" key="5">
    <source>
        <dbReference type="ARBA" id="ARBA00023049"/>
    </source>
</evidence>
<feature type="transmembrane region" description="Helical" evidence="7">
    <location>
        <begin position="92"/>
        <end position="112"/>
    </location>
</feature>
<evidence type="ECO:0000256" key="1">
    <source>
        <dbReference type="ARBA" id="ARBA00022670"/>
    </source>
</evidence>
<dbReference type="GO" id="GO:0004222">
    <property type="term" value="F:metalloendopeptidase activity"/>
    <property type="evidence" value="ECO:0007669"/>
    <property type="project" value="InterPro"/>
</dbReference>
<dbReference type="GO" id="GO:0046872">
    <property type="term" value="F:metal ion binding"/>
    <property type="evidence" value="ECO:0007669"/>
    <property type="project" value="UniProtKB-KW"/>
</dbReference>
<organism evidence="9">
    <name type="scientific">Candidatus Kentrum eta</name>
    <dbReference type="NCBI Taxonomy" id="2126337"/>
    <lineage>
        <taxon>Bacteria</taxon>
        <taxon>Pseudomonadati</taxon>
        <taxon>Pseudomonadota</taxon>
        <taxon>Gammaproteobacteria</taxon>
        <taxon>Candidatus Kentrum</taxon>
    </lineage>
</organism>
<dbReference type="Gene3D" id="3.30.2010.10">
    <property type="entry name" value="Metalloproteases ('zincins'), catalytic domain"/>
    <property type="match status" value="1"/>
</dbReference>
<dbReference type="AlphaFoldDB" id="A0A450UNE2"/>
<reference evidence="9" key="1">
    <citation type="submission" date="2019-02" db="EMBL/GenBank/DDBJ databases">
        <authorList>
            <person name="Gruber-Vodicka R. H."/>
            <person name="Seah K. B. B."/>
        </authorList>
    </citation>
    <scope>NUCLEOTIDE SEQUENCE</scope>
    <source>
        <strain evidence="11">BECK_SA2B12</strain>
        <strain evidence="9">BECK_SA2B15</strain>
        <strain evidence="10">BECK_SA2B20</strain>
    </source>
</reference>
<dbReference type="GO" id="GO:0016020">
    <property type="term" value="C:membrane"/>
    <property type="evidence" value="ECO:0007669"/>
    <property type="project" value="TreeGrafter"/>
</dbReference>
<dbReference type="Pfam" id="PF01435">
    <property type="entry name" value="Peptidase_M48"/>
    <property type="match status" value="1"/>
</dbReference>
<evidence type="ECO:0000256" key="2">
    <source>
        <dbReference type="ARBA" id="ARBA00022723"/>
    </source>
</evidence>
<dbReference type="PANTHER" id="PTHR22726:SF1">
    <property type="entry name" value="METALLOENDOPEPTIDASE OMA1, MITOCHONDRIAL"/>
    <property type="match status" value="1"/>
</dbReference>
<dbReference type="PANTHER" id="PTHR22726">
    <property type="entry name" value="METALLOENDOPEPTIDASE OMA1"/>
    <property type="match status" value="1"/>
</dbReference>
<dbReference type="CDD" id="cd07332">
    <property type="entry name" value="M48C_Oma1_like"/>
    <property type="match status" value="1"/>
</dbReference>
<keyword evidence="2" id="KW-0479">Metal-binding</keyword>
<comment type="cofactor">
    <cofactor evidence="6">
        <name>Zn(2+)</name>
        <dbReference type="ChEBI" id="CHEBI:29105"/>
    </cofactor>
    <text evidence="6">Binds 1 zinc ion per subunit.</text>
</comment>
<dbReference type="GO" id="GO:0051603">
    <property type="term" value="P:proteolysis involved in protein catabolic process"/>
    <property type="evidence" value="ECO:0007669"/>
    <property type="project" value="TreeGrafter"/>
</dbReference>
<sequence length="343" mass="38465">MNEIEIQGDFFEPLSPKSQEARMVVQGDRIAIWRGEKRLADGLEIRSIHQEESIFFRCGRQFRAKTPLPATFLTARRTKMQNFIAWLEEFSLARALALSLILLALIFAYRFVFMAFGETMAQVFPDAWERQIGRNAYRGMALLYFSESHVSAERQKNIQRRAADMARKASLVRNPEILFHAAPRIGPNAMAFPGGPIVVTDELVALLDADEELLGIIAHELAHVEYRHSLEQIIDIVGVSVLAALLFGADDTIMEEISAVAINVWAFKNSRDFEREADSKGVGILEKAEISKTHFLSALGKLVRHACRDKSAKAREQCITGTKSGWLSSHPPTAIRIESLSGR</sequence>
<keyword evidence="4 6" id="KW-0862">Zinc</keyword>